<protein>
    <recommendedName>
        <fullName evidence="3">Lipoprotein</fullName>
    </recommendedName>
</protein>
<evidence type="ECO:0000313" key="1">
    <source>
        <dbReference type="EMBL" id="GGG98705.1"/>
    </source>
</evidence>
<dbReference type="EMBL" id="BMJW01000002">
    <property type="protein sequence ID" value="GGG98705.1"/>
    <property type="molecule type" value="Genomic_DNA"/>
</dbReference>
<reference evidence="1" key="2">
    <citation type="submission" date="2020-09" db="EMBL/GenBank/DDBJ databases">
        <authorList>
            <person name="Sun Q."/>
            <person name="Zhou Y."/>
        </authorList>
    </citation>
    <scope>NUCLEOTIDE SEQUENCE</scope>
    <source>
        <strain evidence="1">CGMCC 1.15763</strain>
    </source>
</reference>
<dbReference type="RefSeq" id="WP_188598817.1">
    <property type="nucleotide sequence ID" value="NZ_BMJW01000002.1"/>
</dbReference>
<evidence type="ECO:0000313" key="2">
    <source>
        <dbReference type="Proteomes" id="UP000633278"/>
    </source>
</evidence>
<dbReference type="Proteomes" id="UP000633278">
    <property type="component" value="Unassembled WGS sequence"/>
</dbReference>
<organism evidence="1 2">
    <name type="scientific">Polaribacter pacificus</name>
    <dbReference type="NCBI Taxonomy" id="1775173"/>
    <lineage>
        <taxon>Bacteria</taxon>
        <taxon>Pseudomonadati</taxon>
        <taxon>Bacteroidota</taxon>
        <taxon>Flavobacteriia</taxon>
        <taxon>Flavobacteriales</taxon>
        <taxon>Flavobacteriaceae</taxon>
    </lineage>
</organism>
<dbReference type="AlphaFoldDB" id="A0A917MG15"/>
<name>A0A917MG15_9FLAO</name>
<proteinExistence type="predicted"/>
<dbReference type="PROSITE" id="PS51257">
    <property type="entry name" value="PROKAR_LIPOPROTEIN"/>
    <property type="match status" value="1"/>
</dbReference>
<comment type="caution">
    <text evidence="1">The sequence shown here is derived from an EMBL/GenBank/DDBJ whole genome shotgun (WGS) entry which is preliminary data.</text>
</comment>
<accession>A0A917MG15</accession>
<reference evidence="1" key="1">
    <citation type="journal article" date="2014" name="Int. J. Syst. Evol. Microbiol.">
        <title>Complete genome sequence of Corynebacterium casei LMG S-19264T (=DSM 44701T), isolated from a smear-ripened cheese.</title>
        <authorList>
            <consortium name="US DOE Joint Genome Institute (JGI-PGF)"/>
            <person name="Walter F."/>
            <person name="Albersmeier A."/>
            <person name="Kalinowski J."/>
            <person name="Ruckert C."/>
        </authorList>
    </citation>
    <scope>NUCLEOTIDE SEQUENCE</scope>
    <source>
        <strain evidence="1">CGMCC 1.15763</strain>
    </source>
</reference>
<evidence type="ECO:0008006" key="3">
    <source>
        <dbReference type="Google" id="ProtNLM"/>
    </source>
</evidence>
<sequence length="137" mass="15538">MKRIHTLLLGLTVLLASCTEKPLEDPQLSKVLEELKVAGQFEQVRYEFPGTSSKKIQQQKLLKVIFTNTSQEDFDEEKFGQKAAQKIYQLNSDTKKLETIWIALSGSKKSKRITVGDTPVDVKLSGRNLMYQTASFK</sequence>
<gene>
    <name evidence="1" type="ORF">GCM10011416_16170</name>
</gene>
<keyword evidence="2" id="KW-1185">Reference proteome</keyword>